<evidence type="ECO:0000313" key="5">
    <source>
        <dbReference type="Proteomes" id="UP000650224"/>
    </source>
</evidence>
<evidence type="ECO:0000256" key="2">
    <source>
        <dbReference type="SAM" id="MobiDB-lite"/>
    </source>
</evidence>
<dbReference type="PROSITE" id="PS50937">
    <property type="entry name" value="HTH_MERR_2"/>
    <property type="match status" value="1"/>
</dbReference>
<evidence type="ECO:0000259" key="3">
    <source>
        <dbReference type="PROSITE" id="PS50937"/>
    </source>
</evidence>
<evidence type="ECO:0000313" key="4">
    <source>
        <dbReference type="EMBL" id="MBD8031268.1"/>
    </source>
</evidence>
<dbReference type="InterPro" id="IPR047057">
    <property type="entry name" value="MerR_fam"/>
</dbReference>
<dbReference type="CDD" id="cd00592">
    <property type="entry name" value="HTH_MerR-like"/>
    <property type="match status" value="1"/>
</dbReference>
<sequence length="257" mass="27875">MSALRRTAADVNSGVPASESPGSSRVAKKNKTMSIGVVLERLHAEFPDVTVSKIRFLESEGLITPERTASGYRRFTESDVERLRYILVTQRDNYLPLKVIREQLEAMDNGSVTAILGAGASEPLVSPEKFRAPALTRLTDSDVAEKAGVTVETIAELVSAKLIKPDAAGFFTHDDVLIANTAAALREMGFDLHQLRSLGNTATRQADLITQVADPVARGKSDVARQRAEELAQQMCSLVVSLHASLVKNATREQLGY</sequence>
<keyword evidence="1 4" id="KW-0238">DNA-binding</keyword>
<keyword evidence="5" id="KW-1185">Reference proteome</keyword>
<dbReference type="PANTHER" id="PTHR30204:SF89">
    <property type="entry name" value="HTH MERR-TYPE DOMAIN-CONTAINING PROTEIN"/>
    <property type="match status" value="1"/>
</dbReference>
<reference evidence="4 5" key="1">
    <citation type="submission" date="2020-08" db="EMBL/GenBank/DDBJ databases">
        <title>A Genomic Blueprint of the Chicken Gut Microbiome.</title>
        <authorList>
            <person name="Gilroy R."/>
            <person name="Ravi A."/>
            <person name="Getino M."/>
            <person name="Pursley I."/>
            <person name="Horton D.L."/>
            <person name="Alikhan N.-F."/>
            <person name="Baker D."/>
            <person name="Gharbi K."/>
            <person name="Hall N."/>
            <person name="Watson M."/>
            <person name="Adriaenssens E.M."/>
            <person name="Foster-Nyarko E."/>
            <person name="Jarju S."/>
            <person name="Secka A."/>
            <person name="Antonio M."/>
            <person name="Oren A."/>
            <person name="Chaudhuri R."/>
            <person name="La Ragione R.M."/>
            <person name="Hildebrand F."/>
            <person name="Pallen M.J."/>
        </authorList>
    </citation>
    <scope>NUCLEOTIDE SEQUENCE [LARGE SCALE GENOMIC DNA]</scope>
    <source>
        <strain evidence="4 5">Sa1YVA5</strain>
    </source>
</reference>
<dbReference type="Gene3D" id="1.10.1660.10">
    <property type="match status" value="1"/>
</dbReference>
<dbReference type="PANTHER" id="PTHR30204">
    <property type="entry name" value="REDOX-CYCLING DRUG-SENSING TRANSCRIPTIONAL ACTIVATOR SOXR"/>
    <property type="match status" value="1"/>
</dbReference>
<evidence type="ECO:0000256" key="1">
    <source>
        <dbReference type="ARBA" id="ARBA00023125"/>
    </source>
</evidence>
<dbReference type="RefSeq" id="WP_191734502.1">
    <property type="nucleotide sequence ID" value="NZ_JACSPR010000013.1"/>
</dbReference>
<gene>
    <name evidence="4" type="ORF">H9627_13250</name>
</gene>
<organism evidence="4 5">
    <name type="scientific">Corynebacterium gallinarum</name>
    <dbReference type="NCBI Taxonomy" id="2762214"/>
    <lineage>
        <taxon>Bacteria</taxon>
        <taxon>Bacillati</taxon>
        <taxon>Actinomycetota</taxon>
        <taxon>Actinomycetes</taxon>
        <taxon>Mycobacteriales</taxon>
        <taxon>Corynebacteriaceae</taxon>
        <taxon>Corynebacterium</taxon>
    </lineage>
</organism>
<dbReference type="Pfam" id="PF13411">
    <property type="entry name" value="MerR_1"/>
    <property type="match status" value="1"/>
</dbReference>
<feature type="domain" description="HTH merR-type" evidence="3">
    <location>
        <begin position="44"/>
        <end position="106"/>
    </location>
</feature>
<accession>A0A8I0HRD7</accession>
<dbReference type="EMBL" id="JACSPR010000013">
    <property type="protein sequence ID" value="MBD8031268.1"/>
    <property type="molecule type" value="Genomic_DNA"/>
</dbReference>
<dbReference type="SMART" id="SM00422">
    <property type="entry name" value="HTH_MERR"/>
    <property type="match status" value="1"/>
</dbReference>
<comment type="caution">
    <text evidence="4">The sequence shown here is derived from an EMBL/GenBank/DDBJ whole genome shotgun (WGS) entry which is preliminary data.</text>
</comment>
<dbReference type="Proteomes" id="UP000650224">
    <property type="component" value="Unassembled WGS sequence"/>
</dbReference>
<dbReference type="InterPro" id="IPR000551">
    <property type="entry name" value="MerR-type_HTH_dom"/>
</dbReference>
<name>A0A8I0HRD7_9CORY</name>
<dbReference type="InterPro" id="IPR009061">
    <property type="entry name" value="DNA-bd_dom_put_sf"/>
</dbReference>
<proteinExistence type="predicted"/>
<dbReference type="SUPFAM" id="SSF46955">
    <property type="entry name" value="Putative DNA-binding domain"/>
    <property type="match status" value="1"/>
</dbReference>
<protein>
    <submittedName>
        <fullName evidence="4">MerR family DNA-binding transcriptional regulator</fullName>
    </submittedName>
</protein>
<feature type="region of interest" description="Disordered" evidence="2">
    <location>
        <begin position="1"/>
        <end position="28"/>
    </location>
</feature>
<dbReference type="GO" id="GO:0003677">
    <property type="term" value="F:DNA binding"/>
    <property type="evidence" value="ECO:0007669"/>
    <property type="project" value="UniProtKB-KW"/>
</dbReference>
<dbReference type="GO" id="GO:0003700">
    <property type="term" value="F:DNA-binding transcription factor activity"/>
    <property type="evidence" value="ECO:0007669"/>
    <property type="project" value="InterPro"/>
</dbReference>
<dbReference type="AlphaFoldDB" id="A0A8I0HRD7"/>